<accession>A0A2R6W5U4</accession>
<dbReference type="EMBL" id="KZ772816">
    <property type="protein sequence ID" value="PTQ29214.1"/>
    <property type="molecule type" value="Genomic_DNA"/>
</dbReference>
<feature type="region of interest" description="Disordered" evidence="1">
    <location>
        <begin position="133"/>
        <end position="153"/>
    </location>
</feature>
<dbReference type="Proteomes" id="UP000244005">
    <property type="component" value="Unassembled WGS sequence"/>
</dbReference>
<name>A0A2R6W5U4_MARPO</name>
<proteinExistence type="predicted"/>
<evidence type="ECO:0000313" key="2">
    <source>
        <dbReference type="EMBL" id="PTQ29214.1"/>
    </source>
</evidence>
<keyword evidence="3" id="KW-1185">Reference proteome</keyword>
<evidence type="ECO:0000256" key="1">
    <source>
        <dbReference type="SAM" id="MobiDB-lite"/>
    </source>
</evidence>
<evidence type="ECO:0000313" key="3">
    <source>
        <dbReference type="Proteomes" id="UP000244005"/>
    </source>
</evidence>
<reference evidence="3" key="1">
    <citation type="journal article" date="2017" name="Cell">
        <title>Insights into land plant evolution garnered from the Marchantia polymorpha genome.</title>
        <authorList>
            <person name="Bowman J.L."/>
            <person name="Kohchi T."/>
            <person name="Yamato K.T."/>
            <person name="Jenkins J."/>
            <person name="Shu S."/>
            <person name="Ishizaki K."/>
            <person name="Yamaoka S."/>
            <person name="Nishihama R."/>
            <person name="Nakamura Y."/>
            <person name="Berger F."/>
            <person name="Adam C."/>
            <person name="Aki S.S."/>
            <person name="Althoff F."/>
            <person name="Araki T."/>
            <person name="Arteaga-Vazquez M.A."/>
            <person name="Balasubrmanian S."/>
            <person name="Barry K."/>
            <person name="Bauer D."/>
            <person name="Boehm C.R."/>
            <person name="Briginshaw L."/>
            <person name="Caballero-Perez J."/>
            <person name="Catarino B."/>
            <person name="Chen F."/>
            <person name="Chiyoda S."/>
            <person name="Chovatia M."/>
            <person name="Davies K.M."/>
            <person name="Delmans M."/>
            <person name="Demura T."/>
            <person name="Dierschke T."/>
            <person name="Dolan L."/>
            <person name="Dorantes-Acosta A.E."/>
            <person name="Eklund D.M."/>
            <person name="Florent S.N."/>
            <person name="Flores-Sandoval E."/>
            <person name="Fujiyama A."/>
            <person name="Fukuzawa H."/>
            <person name="Galik B."/>
            <person name="Grimanelli D."/>
            <person name="Grimwood J."/>
            <person name="Grossniklaus U."/>
            <person name="Hamada T."/>
            <person name="Haseloff J."/>
            <person name="Hetherington A.J."/>
            <person name="Higo A."/>
            <person name="Hirakawa Y."/>
            <person name="Hundley H.N."/>
            <person name="Ikeda Y."/>
            <person name="Inoue K."/>
            <person name="Inoue S.I."/>
            <person name="Ishida S."/>
            <person name="Jia Q."/>
            <person name="Kakita M."/>
            <person name="Kanazawa T."/>
            <person name="Kawai Y."/>
            <person name="Kawashima T."/>
            <person name="Kennedy M."/>
            <person name="Kinose K."/>
            <person name="Kinoshita T."/>
            <person name="Kohara Y."/>
            <person name="Koide E."/>
            <person name="Komatsu K."/>
            <person name="Kopischke S."/>
            <person name="Kubo M."/>
            <person name="Kyozuka J."/>
            <person name="Lagercrantz U."/>
            <person name="Lin S.S."/>
            <person name="Lindquist E."/>
            <person name="Lipzen A.M."/>
            <person name="Lu C.W."/>
            <person name="De Luna E."/>
            <person name="Martienssen R.A."/>
            <person name="Minamino N."/>
            <person name="Mizutani M."/>
            <person name="Mizutani M."/>
            <person name="Mochizuki N."/>
            <person name="Monte I."/>
            <person name="Mosher R."/>
            <person name="Nagasaki H."/>
            <person name="Nakagami H."/>
            <person name="Naramoto S."/>
            <person name="Nishitani K."/>
            <person name="Ohtani M."/>
            <person name="Okamoto T."/>
            <person name="Okumura M."/>
            <person name="Phillips J."/>
            <person name="Pollak B."/>
            <person name="Reinders A."/>
            <person name="Rovekamp M."/>
            <person name="Sano R."/>
            <person name="Sawa S."/>
            <person name="Schmid M.W."/>
            <person name="Shirakawa M."/>
            <person name="Solano R."/>
            <person name="Spunde A."/>
            <person name="Suetsugu N."/>
            <person name="Sugano S."/>
            <person name="Sugiyama A."/>
            <person name="Sun R."/>
            <person name="Suzuki Y."/>
            <person name="Takenaka M."/>
            <person name="Takezawa D."/>
            <person name="Tomogane H."/>
            <person name="Tsuzuki M."/>
            <person name="Ueda T."/>
            <person name="Umeda M."/>
            <person name="Ward J.M."/>
            <person name="Watanabe Y."/>
            <person name="Yazaki K."/>
            <person name="Yokoyama R."/>
            <person name="Yoshitake Y."/>
            <person name="Yotsui I."/>
            <person name="Zachgo S."/>
            <person name="Schmutz J."/>
        </authorList>
    </citation>
    <scope>NUCLEOTIDE SEQUENCE [LARGE SCALE GENOMIC DNA]</scope>
    <source>
        <strain evidence="3">Tak-1</strain>
    </source>
</reference>
<dbReference type="AlphaFoldDB" id="A0A2R6W5U4"/>
<feature type="region of interest" description="Disordered" evidence="1">
    <location>
        <begin position="67"/>
        <end position="86"/>
    </location>
</feature>
<sequence>MPPNPRVVSRCGSRRYNGRRLTGEEGAEVHGVPVIVPRRRRRQESEERRGYGTRRAFDIRTAAASCGDEGGDVSAGSAGKKEGNSSWEAQASVTLIRRRLNADDGTGERAGACCWACWGRGRGWGWGWGCPKQTSARQRRRGRGAAAAAENSRERDAKVMVLWKPRWLRGIR</sequence>
<organism evidence="2 3">
    <name type="scientific">Marchantia polymorpha</name>
    <name type="common">Common liverwort</name>
    <name type="synonym">Marchantia aquatica</name>
    <dbReference type="NCBI Taxonomy" id="3197"/>
    <lineage>
        <taxon>Eukaryota</taxon>
        <taxon>Viridiplantae</taxon>
        <taxon>Streptophyta</taxon>
        <taxon>Embryophyta</taxon>
        <taxon>Marchantiophyta</taxon>
        <taxon>Marchantiopsida</taxon>
        <taxon>Marchantiidae</taxon>
        <taxon>Marchantiales</taxon>
        <taxon>Marchantiaceae</taxon>
        <taxon>Marchantia</taxon>
    </lineage>
</organism>
<protein>
    <submittedName>
        <fullName evidence="2">Uncharacterized protein</fullName>
    </submittedName>
</protein>
<gene>
    <name evidence="2" type="ORF">MARPO_0146s0030</name>
</gene>